<name>A0A371YWR1_9PROT</name>
<proteinExistence type="predicted"/>
<sequence length="166" mass="16228">MTDTTATSPTAQNYVLYRTQADGWQQVGYVIMAMTLPGPTAFTPPAGMALGLDAARAYPAGSIYPVPSTGYTLAGAATATAGTPLTLTLAPNNAGPQANTTVTLSDGGAGGTFSASTVTFDAGSTTAQTVTYTPKAAGTVAISATNNGGLTDPASLEVTVGAAAAS</sequence>
<dbReference type="Proteomes" id="UP000262371">
    <property type="component" value="Unassembled WGS sequence"/>
</dbReference>
<dbReference type="EMBL" id="QUWV01000164">
    <property type="protein sequence ID" value="RFD18688.1"/>
    <property type="molecule type" value="Genomic_DNA"/>
</dbReference>
<organism evidence="1 2">
    <name type="scientific">Komagataeibacter melaceti</name>
    <dbReference type="NCBI Taxonomy" id="2766577"/>
    <lineage>
        <taxon>Bacteria</taxon>
        <taxon>Pseudomonadati</taxon>
        <taxon>Pseudomonadota</taxon>
        <taxon>Alphaproteobacteria</taxon>
        <taxon>Acetobacterales</taxon>
        <taxon>Acetobacteraceae</taxon>
        <taxon>Komagataeibacter</taxon>
    </lineage>
</organism>
<dbReference type="AlphaFoldDB" id="A0A371YWR1"/>
<dbReference type="OrthoDB" id="7284928at2"/>
<protein>
    <submittedName>
        <fullName evidence="1">Uncharacterized protein</fullName>
    </submittedName>
</protein>
<gene>
    <name evidence="1" type="ORF">DY926_15015</name>
</gene>
<keyword evidence="2" id="KW-1185">Reference proteome</keyword>
<evidence type="ECO:0000313" key="2">
    <source>
        <dbReference type="Proteomes" id="UP000262371"/>
    </source>
</evidence>
<comment type="caution">
    <text evidence="1">The sequence shown here is derived from an EMBL/GenBank/DDBJ whole genome shotgun (WGS) entry which is preliminary data.</text>
</comment>
<reference evidence="1 2" key="1">
    <citation type="submission" date="2018-08" db="EMBL/GenBank/DDBJ databases">
        <title>Komagataeibacter sp. AV 382.</title>
        <authorList>
            <person name="Skraban J."/>
            <person name="Trcek J."/>
        </authorList>
    </citation>
    <scope>NUCLEOTIDE SEQUENCE [LARGE SCALE GENOMIC DNA]</scope>
    <source>
        <strain evidence="1 2">AV 382</strain>
    </source>
</reference>
<accession>A0A371YWR1</accession>
<evidence type="ECO:0000313" key="1">
    <source>
        <dbReference type="EMBL" id="RFD18688.1"/>
    </source>
</evidence>
<dbReference type="RefSeq" id="WP_116704101.1">
    <property type="nucleotide sequence ID" value="NZ_QUWV01000164.1"/>
</dbReference>